<dbReference type="RefSeq" id="WP_048007636.1">
    <property type="nucleotide sequence ID" value="NZ_BSED01000423.1"/>
</dbReference>
<dbReference type="GO" id="GO:0022625">
    <property type="term" value="C:cytosolic large ribosomal subunit"/>
    <property type="evidence" value="ECO:0007669"/>
    <property type="project" value="TreeGrafter"/>
</dbReference>
<evidence type="ECO:0000256" key="5">
    <source>
        <dbReference type="HAMAP-Rule" id="MF_01366"/>
    </source>
</evidence>
<evidence type="ECO:0000313" key="10">
    <source>
        <dbReference type="EMBL" id="TYS47522.1"/>
    </source>
</evidence>
<dbReference type="EMBL" id="VTEQ01000011">
    <property type="protein sequence ID" value="TYS47522.1"/>
    <property type="molecule type" value="Genomic_DNA"/>
</dbReference>
<keyword evidence="11" id="KW-1185">Reference proteome</keyword>
<accession>A0A0J5VYJ7</accession>
<evidence type="ECO:0000256" key="1">
    <source>
        <dbReference type="ARBA" id="ARBA00006227"/>
    </source>
</evidence>
<dbReference type="GO" id="GO:0003735">
    <property type="term" value="F:structural constituent of ribosome"/>
    <property type="evidence" value="ECO:0007669"/>
    <property type="project" value="InterPro"/>
</dbReference>
<evidence type="ECO:0000313" key="9">
    <source>
        <dbReference type="EMBL" id="KZE48267.1"/>
    </source>
</evidence>
<dbReference type="Proteomes" id="UP000037405">
    <property type="component" value="Unassembled WGS sequence"/>
</dbReference>
<evidence type="ECO:0000256" key="3">
    <source>
        <dbReference type="ARBA" id="ARBA00023274"/>
    </source>
</evidence>
<evidence type="ECO:0000256" key="4">
    <source>
        <dbReference type="ARBA" id="ARBA00035201"/>
    </source>
</evidence>
<dbReference type="PIRSF" id="PIRSF002181">
    <property type="entry name" value="Ribosomal_L13"/>
    <property type="match status" value="1"/>
</dbReference>
<dbReference type="FunFam" id="3.90.1180.10:FF:000001">
    <property type="entry name" value="50S ribosomal protein L13"/>
    <property type="match status" value="1"/>
</dbReference>
<dbReference type="PANTHER" id="PTHR11545:SF2">
    <property type="entry name" value="LARGE RIBOSOMAL SUBUNIT PROTEIN UL13M"/>
    <property type="match status" value="1"/>
</dbReference>
<reference evidence="10 13" key="5">
    <citation type="submission" date="2019-08" db="EMBL/GenBank/DDBJ databases">
        <title>Bacillus genomes from the desert of Cuatro Cienegas, Coahuila.</title>
        <authorList>
            <person name="Olmedo-Alvarez G."/>
        </authorList>
    </citation>
    <scope>NUCLEOTIDE SEQUENCE [LARGE SCALE GENOMIC DNA]</scope>
    <source>
        <strain evidence="10 13">CH108_3D</strain>
    </source>
</reference>
<reference evidence="8" key="2">
    <citation type="submission" date="2015-07" db="EMBL/GenBank/DDBJ databases">
        <title>MeaNS - Measles Nucleotide Surveillance Program.</title>
        <authorList>
            <person name="Tran T."/>
            <person name="Druce J."/>
        </authorList>
    </citation>
    <scope>NUCLEOTIDE SEQUENCE</scope>
    <source>
        <strain evidence="8">JCM 11544</strain>
    </source>
</reference>
<dbReference type="STRING" id="189381.GCA_900166615_00768"/>
<dbReference type="NCBIfam" id="TIGR01066">
    <property type="entry name" value="rplM_bact"/>
    <property type="match status" value="1"/>
</dbReference>
<dbReference type="EMBL" id="LQQY01000018">
    <property type="protein sequence ID" value="KZE48267.1"/>
    <property type="molecule type" value="Genomic_DNA"/>
</dbReference>
<dbReference type="Gene3D" id="3.90.1180.10">
    <property type="entry name" value="Ribosomal protein L13"/>
    <property type="match status" value="1"/>
</dbReference>
<dbReference type="PANTHER" id="PTHR11545">
    <property type="entry name" value="RIBOSOMAL PROTEIN L13"/>
    <property type="match status" value="1"/>
</dbReference>
<dbReference type="InterPro" id="IPR023563">
    <property type="entry name" value="Ribosomal_uL13_CS"/>
</dbReference>
<comment type="similarity">
    <text evidence="1 5 6">Belongs to the universal ribosomal protein uL13 family.</text>
</comment>
<protein>
    <recommendedName>
        <fullName evidence="4 5">Large ribosomal subunit protein uL13</fullName>
    </recommendedName>
</protein>
<organism evidence="8 11">
    <name type="scientific">Rossellomorea marisflavi</name>
    <dbReference type="NCBI Taxonomy" id="189381"/>
    <lineage>
        <taxon>Bacteria</taxon>
        <taxon>Bacillati</taxon>
        <taxon>Bacillota</taxon>
        <taxon>Bacilli</taxon>
        <taxon>Bacillales</taxon>
        <taxon>Bacillaceae</taxon>
        <taxon>Rossellomorea</taxon>
    </lineage>
</organism>
<dbReference type="HAMAP" id="MF_01366">
    <property type="entry name" value="Ribosomal_uL13"/>
    <property type="match status" value="1"/>
</dbReference>
<proteinExistence type="inferred from homology"/>
<dbReference type="GO" id="GO:0017148">
    <property type="term" value="P:negative regulation of translation"/>
    <property type="evidence" value="ECO:0007669"/>
    <property type="project" value="TreeGrafter"/>
</dbReference>
<dbReference type="Proteomes" id="UP000322997">
    <property type="component" value="Unassembled WGS sequence"/>
</dbReference>
<dbReference type="GeneID" id="89532608"/>
<dbReference type="GO" id="GO:0003729">
    <property type="term" value="F:mRNA binding"/>
    <property type="evidence" value="ECO:0007669"/>
    <property type="project" value="UniProtKB-ARBA"/>
</dbReference>
<dbReference type="Pfam" id="PF00572">
    <property type="entry name" value="Ribosomal_L13"/>
    <property type="match status" value="1"/>
</dbReference>
<evidence type="ECO:0000313" key="13">
    <source>
        <dbReference type="Proteomes" id="UP000322997"/>
    </source>
</evidence>
<comment type="caution">
    <text evidence="8">The sequence shown here is derived from an EMBL/GenBank/DDBJ whole genome shotgun (WGS) entry which is preliminary data.</text>
</comment>
<evidence type="ECO:0000313" key="12">
    <source>
        <dbReference type="Proteomes" id="UP000076510"/>
    </source>
</evidence>
<sequence length="145" mass="16450">MRTTYMAKATEIERKWLVVDAEGKTLGRLASEVASILRGKHKPTFTPHVDTGDHVIILNASKIELTGKKLTDKIYYRHSLHPGGLKQRTALEMRTNYSEKMLELTIKGMLPKGSLGRQMFKKLHVYAGAEHPHQAQQPEVYELRG</sequence>
<dbReference type="SUPFAM" id="SSF52161">
    <property type="entry name" value="Ribosomal protein L13"/>
    <property type="match status" value="1"/>
</dbReference>
<keyword evidence="3 5" id="KW-0687">Ribonucleoprotein</keyword>
<comment type="function">
    <text evidence="5 7">This protein is one of the early assembly proteins of the 50S ribosomal subunit, although it is not seen to bind rRNA by itself. It is important during the early stages of 50S assembly.</text>
</comment>
<dbReference type="EMBL" id="LGUE01000009">
    <property type="protein sequence ID" value="KON82741.1"/>
    <property type="molecule type" value="Genomic_DNA"/>
</dbReference>
<reference evidence="9" key="4">
    <citation type="submission" date="2016-01" db="EMBL/GenBank/DDBJ databases">
        <authorList>
            <person name="McClelland M."/>
            <person name="Jain A."/>
            <person name="Saraogi P."/>
            <person name="Mendelson R."/>
            <person name="Westerman R."/>
            <person name="SanMiguel P."/>
            <person name="Csonka L."/>
        </authorList>
    </citation>
    <scope>NUCLEOTIDE SEQUENCE</scope>
    <source>
        <strain evidence="9">M19</strain>
    </source>
</reference>
<reference evidence="12" key="3">
    <citation type="submission" date="2016-01" db="EMBL/GenBank/DDBJ databases">
        <title>Whole genome sequencing of Bhargavaea cecembensis T14.</title>
        <authorList>
            <person name="Hong K.W."/>
        </authorList>
    </citation>
    <scope>NUCLEOTIDE SEQUENCE [LARGE SCALE GENOMIC DNA]</scope>
    <source>
        <strain evidence="12">M19</strain>
    </source>
</reference>
<reference evidence="11" key="1">
    <citation type="submission" date="2015-07" db="EMBL/GenBank/DDBJ databases">
        <title>Fjat-14235 jcm11544.</title>
        <authorList>
            <person name="Liu B."/>
            <person name="Wang J."/>
            <person name="Zhu Y."/>
            <person name="Liu G."/>
            <person name="Chen Q."/>
            <person name="Chen Z."/>
            <person name="Lan J."/>
            <person name="Che J."/>
            <person name="Ge C."/>
            <person name="Shi H."/>
            <person name="Pan Z."/>
            <person name="Liu X."/>
        </authorList>
    </citation>
    <scope>NUCLEOTIDE SEQUENCE [LARGE SCALE GENOMIC DNA]</scope>
    <source>
        <strain evidence="11">JCM 11544</strain>
    </source>
</reference>
<dbReference type="InterPro" id="IPR005823">
    <property type="entry name" value="Ribosomal_uL13_bac-type"/>
</dbReference>
<dbReference type="CDD" id="cd00392">
    <property type="entry name" value="Ribosomal_L13"/>
    <property type="match status" value="1"/>
</dbReference>
<dbReference type="PROSITE" id="PS00783">
    <property type="entry name" value="RIBOSOMAL_L13"/>
    <property type="match status" value="1"/>
</dbReference>
<dbReference type="Proteomes" id="UP000076510">
    <property type="component" value="Unassembled WGS sequence"/>
</dbReference>
<dbReference type="GO" id="GO:0006412">
    <property type="term" value="P:translation"/>
    <property type="evidence" value="ECO:0007669"/>
    <property type="project" value="UniProtKB-UniRule"/>
</dbReference>
<dbReference type="PATRIC" id="fig|189381.10.peg.1320"/>
<dbReference type="AlphaFoldDB" id="A0A0J5VYJ7"/>
<evidence type="ECO:0000256" key="2">
    <source>
        <dbReference type="ARBA" id="ARBA00022980"/>
    </source>
</evidence>
<dbReference type="InterPro" id="IPR036899">
    <property type="entry name" value="Ribosomal_uL13_sf"/>
</dbReference>
<dbReference type="OrthoDB" id="9801330at2"/>
<evidence type="ECO:0000313" key="8">
    <source>
        <dbReference type="EMBL" id="KON82741.1"/>
    </source>
</evidence>
<evidence type="ECO:0000256" key="6">
    <source>
        <dbReference type="RuleBase" id="RU003877"/>
    </source>
</evidence>
<dbReference type="InterPro" id="IPR005822">
    <property type="entry name" value="Ribosomal_uL13"/>
</dbReference>
<comment type="subunit">
    <text evidence="5">Part of the 50S ribosomal subunit.</text>
</comment>
<keyword evidence="2 5" id="KW-0689">Ribosomal protein</keyword>
<gene>
    <name evidence="5 7 10" type="primary">rplM</name>
    <name evidence="8" type="ORF">AF331_21085</name>
    <name evidence="9" type="ORF">AV649_19960</name>
    <name evidence="10" type="ORF">FZC83_21945</name>
</gene>
<name>A0A0J5VYJ7_9BACI</name>
<evidence type="ECO:0000313" key="11">
    <source>
        <dbReference type="Proteomes" id="UP000037405"/>
    </source>
</evidence>
<evidence type="ECO:0000256" key="7">
    <source>
        <dbReference type="RuleBase" id="RU003878"/>
    </source>
</evidence>